<gene>
    <name evidence="2" type="ORF">Pcinc_030120</name>
</gene>
<feature type="region of interest" description="Disordered" evidence="1">
    <location>
        <begin position="205"/>
        <end position="228"/>
    </location>
</feature>
<proteinExistence type="predicted"/>
<accession>A0AAE1K6S6</accession>
<dbReference type="Proteomes" id="UP001286313">
    <property type="component" value="Unassembled WGS sequence"/>
</dbReference>
<sequence>MPFYPHPAPHDTRPLSPISSRHKPLFSHAIYAPSSNSLIHQTPSLYIPTMTLCPLSTSLRHKVLPPHFLDKPFSPHARPPLPTPHDSMTLPPHPHDTRPSPQHSTTILYIPPLTTSDTVTSVFLPPHVPLTLYPFPHHPRHDTVPPTSHTTLYPCPPTTRHCKSHLPHDTVPLPTHDTSLYLPPPTRHCTPAHHRSMDTITLPPLPIRRCNPPPPTTRHCTLPSPPTL</sequence>
<dbReference type="EMBL" id="JAWQEG010003854">
    <property type="protein sequence ID" value="KAK3864175.1"/>
    <property type="molecule type" value="Genomic_DNA"/>
</dbReference>
<name>A0AAE1K6S6_PETCI</name>
<evidence type="ECO:0000313" key="2">
    <source>
        <dbReference type="EMBL" id="KAK3864175.1"/>
    </source>
</evidence>
<protein>
    <submittedName>
        <fullName evidence="2">Uncharacterized protein</fullName>
    </submittedName>
</protein>
<feature type="compositionally biased region" description="Pro residues" evidence="1">
    <location>
        <begin position="205"/>
        <end position="216"/>
    </location>
</feature>
<feature type="region of interest" description="Disordered" evidence="1">
    <location>
        <begin position="73"/>
        <end position="103"/>
    </location>
</feature>
<evidence type="ECO:0000256" key="1">
    <source>
        <dbReference type="SAM" id="MobiDB-lite"/>
    </source>
</evidence>
<comment type="caution">
    <text evidence="2">The sequence shown here is derived from an EMBL/GenBank/DDBJ whole genome shotgun (WGS) entry which is preliminary data.</text>
</comment>
<reference evidence="2" key="1">
    <citation type="submission" date="2023-10" db="EMBL/GenBank/DDBJ databases">
        <title>Genome assemblies of two species of porcelain crab, Petrolisthes cinctipes and Petrolisthes manimaculis (Anomura: Porcellanidae).</title>
        <authorList>
            <person name="Angst P."/>
        </authorList>
    </citation>
    <scope>NUCLEOTIDE SEQUENCE</scope>
    <source>
        <strain evidence="2">PB745_01</strain>
        <tissue evidence="2">Gill</tissue>
    </source>
</reference>
<evidence type="ECO:0000313" key="3">
    <source>
        <dbReference type="Proteomes" id="UP001286313"/>
    </source>
</evidence>
<organism evidence="2 3">
    <name type="scientific">Petrolisthes cinctipes</name>
    <name type="common">Flat porcelain crab</name>
    <dbReference type="NCBI Taxonomy" id="88211"/>
    <lineage>
        <taxon>Eukaryota</taxon>
        <taxon>Metazoa</taxon>
        <taxon>Ecdysozoa</taxon>
        <taxon>Arthropoda</taxon>
        <taxon>Crustacea</taxon>
        <taxon>Multicrustacea</taxon>
        <taxon>Malacostraca</taxon>
        <taxon>Eumalacostraca</taxon>
        <taxon>Eucarida</taxon>
        <taxon>Decapoda</taxon>
        <taxon>Pleocyemata</taxon>
        <taxon>Anomura</taxon>
        <taxon>Galatheoidea</taxon>
        <taxon>Porcellanidae</taxon>
        <taxon>Petrolisthes</taxon>
    </lineage>
</organism>
<dbReference type="AlphaFoldDB" id="A0AAE1K6S6"/>
<keyword evidence="3" id="KW-1185">Reference proteome</keyword>